<proteinExistence type="predicted"/>
<dbReference type="EMBL" id="NPDN01000002">
    <property type="protein sequence ID" value="PJZ26877.1"/>
    <property type="molecule type" value="Genomic_DNA"/>
</dbReference>
<keyword evidence="3" id="KW-1185">Reference proteome</keyword>
<reference evidence="2 3" key="1">
    <citation type="submission" date="2017-07" db="EMBL/GenBank/DDBJ databases">
        <title>Leptospira spp. isolated from tropical soils.</title>
        <authorList>
            <person name="Thibeaux R."/>
            <person name="Iraola G."/>
            <person name="Ferres I."/>
            <person name="Bierque E."/>
            <person name="Girault D."/>
            <person name="Soupe-Gilbert M.-E."/>
            <person name="Picardeau M."/>
            <person name="Goarant C."/>
        </authorList>
    </citation>
    <scope>NUCLEOTIDE SEQUENCE [LARGE SCALE GENOMIC DNA]</scope>
    <source>
        <strain evidence="2 3">MCA1-C-A1</strain>
    </source>
</reference>
<organism evidence="2 3">
    <name type="scientific">Leptospira hartskeerlii</name>
    <dbReference type="NCBI Taxonomy" id="2023177"/>
    <lineage>
        <taxon>Bacteria</taxon>
        <taxon>Pseudomonadati</taxon>
        <taxon>Spirochaetota</taxon>
        <taxon>Spirochaetia</taxon>
        <taxon>Leptospirales</taxon>
        <taxon>Leptospiraceae</taxon>
        <taxon>Leptospira</taxon>
    </lineage>
</organism>
<sequence length="163" mass="19317">MRGTFTEKLKPSHKIAIKSIVGLFVFITIFLYILKRPYLETSSYLLRREVLEELPLGSSKRKVMDYIKRKKLDLVGFHQGQFPDDPEYVSDIMVFTKKGTVQSNAFHWIPTESSFIEVNLGMYVNLKEFRFWKKPFPLRVKLYFLFSNQQLVQIRVIKKSFPI</sequence>
<dbReference type="OrthoDB" id="326559at2"/>
<keyword evidence="1" id="KW-1133">Transmembrane helix</keyword>
<evidence type="ECO:0000313" key="2">
    <source>
        <dbReference type="EMBL" id="PJZ26877.1"/>
    </source>
</evidence>
<dbReference type="Proteomes" id="UP000232196">
    <property type="component" value="Unassembled WGS sequence"/>
</dbReference>
<keyword evidence="1" id="KW-0472">Membrane</keyword>
<evidence type="ECO:0000256" key="1">
    <source>
        <dbReference type="SAM" id="Phobius"/>
    </source>
</evidence>
<accession>A0A2M9XGR4</accession>
<evidence type="ECO:0000313" key="3">
    <source>
        <dbReference type="Proteomes" id="UP000232196"/>
    </source>
</evidence>
<gene>
    <name evidence="2" type="ORF">CH357_05165</name>
</gene>
<keyword evidence="1" id="KW-0812">Transmembrane</keyword>
<protein>
    <submittedName>
        <fullName evidence="2">Uncharacterized protein</fullName>
    </submittedName>
</protein>
<dbReference type="AlphaFoldDB" id="A0A2M9XGR4"/>
<dbReference type="RefSeq" id="WP_100705671.1">
    <property type="nucleotide sequence ID" value="NZ_NPDL01000002.1"/>
</dbReference>
<feature type="transmembrane region" description="Helical" evidence="1">
    <location>
        <begin position="15"/>
        <end position="34"/>
    </location>
</feature>
<name>A0A2M9XGR4_9LEPT</name>
<comment type="caution">
    <text evidence="2">The sequence shown here is derived from an EMBL/GenBank/DDBJ whole genome shotgun (WGS) entry which is preliminary data.</text>
</comment>